<evidence type="ECO:0000313" key="2">
    <source>
        <dbReference type="Proteomes" id="UP000035800"/>
    </source>
</evidence>
<sequence>MEIQVDILSLVLRNKSNPQIPKVIFFGEY</sequence>
<proteinExistence type="predicted"/>
<dbReference type="Proteomes" id="UP000035800">
    <property type="component" value="Chromosome I"/>
</dbReference>
<dbReference type="KEGG" id="lst:LSS_21730"/>
<dbReference type="STRING" id="758847.LSS_21730"/>
<accession>A0A097ESK0</accession>
<protein>
    <submittedName>
        <fullName evidence="1">Uncharacterized protein</fullName>
    </submittedName>
</protein>
<dbReference type="EMBL" id="CP006694">
    <property type="protein sequence ID" value="AIT10909.1"/>
    <property type="molecule type" value="Genomic_DNA"/>
</dbReference>
<name>A0A097ESK0_9LEPT</name>
<evidence type="ECO:0000313" key="1">
    <source>
        <dbReference type="EMBL" id="AIT10909.1"/>
    </source>
</evidence>
<gene>
    <name evidence="1" type="ORF">LSS_21730</name>
</gene>
<reference evidence="1 2" key="1">
    <citation type="journal article" date="2012" name="Gene">
        <title>Sequence of Leptospira santarosai serovar Shermani genome and prediction of virulence-associated genes.</title>
        <authorList>
            <person name="Chou L.F."/>
            <person name="Chen Y.T."/>
            <person name="Lu C.W."/>
            <person name="Ko Y.C."/>
            <person name="Tang C.Y."/>
            <person name="Pan M.J."/>
            <person name="Tian Y.C."/>
            <person name="Chiu C.H."/>
            <person name="Hung C.C."/>
            <person name="Yang C.W."/>
        </authorList>
    </citation>
    <scope>NUCLEOTIDE SEQUENCE [LARGE SCALE GENOMIC DNA]</scope>
    <source>
        <strain evidence="1">LT 821</strain>
    </source>
</reference>
<dbReference type="AlphaFoldDB" id="A0A097ESK0"/>
<organism evidence="1 2">
    <name type="scientific">Leptospira santarosai serovar Shermani str. LT 821</name>
    <dbReference type="NCBI Taxonomy" id="758847"/>
    <lineage>
        <taxon>Bacteria</taxon>
        <taxon>Pseudomonadati</taxon>
        <taxon>Spirochaetota</taxon>
        <taxon>Spirochaetia</taxon>
        <taxon>Leptospirales</taxon>
        <taxon>Leptospiraceae</taxon>
        <taxon>Leptospira</taxon>
    </lineage>
</organism>
<reference evidence="1 2" key="2">
    <citation type="journal article" date="2014" name="Emerg. Microbes Infect.">
        <title>Potential impact on kidney infection: a whole-genome analysis of Leptospira santarosai serovar Shermani.</title>
        <authorList>
            <person name="Chou L.F."/>
            <person name="Chen T.W."/>
            <person name="Ko Y.C."/>
            <person name="Pan M.J."/>
            <person name="Tian Y.C."/>
            <person name="Chiu C.H."/>
            <person name="Tang P."/>
            <person name="Hung C.C."/>
            <person name="Yang C.W."/>
        </authorList>
    </citation>
    <scope>NUCLEOTIDE SEQUENCE</scope>
    <source>
        <strain evidence="1 2">LT 821</strain>
    </source>
</reference>